<dbReference type="EMBL" id="BAAFSF010000004">
    <property type="protein sequence ID" value="GAB1252053.1"/>
    <property type="molecule type" value="Genomic_DNA"/>
</dbReference>
<reference evidence="3 4" key="1">
    <citation type="journal article" date="2025" name="Int. J. Syst. Evol. Microbiol.">
        <title>Desulfovibrio falkowii sp. nov., Porphyromonas miyakawae sp. nov., Mediterraneibacter flintii sp. nov. and Owariibacterium komagatae gen. nov., sp. nov., isolated from human faeces.</title>
        <authorList>
            <person name="Hamaguchi T."/>
            <person name="Ohara M."/>
            <person name="Hisatomi A."/>
            <person name="Sekiguchi K."/>
            <person name="Takeda J.I."/>
            <person name="Ueyama J."/>
            <person name="Ito M."/>
            <person name="Nishiwaki H."/>
            <person name="Ogi T."/>
            <person name="Hirayama M."/>
            <person name="Ohkuma M."/>
            <person name="Sakamoto M."/>
            <person name="Ohno K."/>
        </authorList>
    </citation>
    <scope>NUCLEOTIDE SEQUENCE [LARGE SCALE GENOMIC DNA]</scope>
    <source>
        <strain evidence="3 4">13CB11C</strain>
    </source>
</reference>
<feature type="chain" id="PRO_5046218694" evidence="1">
    <location>
        <begin position="23"/>
        <end position="253"/>
    </location>
</feature>
<feature type="domain" description="Outer membrane protein beta-barrel" evidence="2">
    <location>
        <begin position="28"/>
        <end position="229"/>
    </location>
</feature>
<gene>
    <name evidence="3" type="ORF">Tsumi_11590</name>
</gene>
<keyword evidence="4" id="KW-1185">Reference proteome</keyword>
<feature type="signal peptide" evidence="1">
    <location>
        <begin position="1"/>
        <end position="22"/>
    </location>
</feature>
<accession>A0ABQ0E2X1</accession>
<dbReference type="Proteomes" id="UP001628220">
    <property type="component" value="Unassembled WGS sequence"/>
</dbReference>
<sequence>MMRTCRLLIALLLLSLPTLVQANPFDRMREKGWTFELRAGCNLGGVTPIPLPAEVRKIEHFNPRFNAQLELTATNWMQEHIGLSLGLRFEQMGMETKAQVKNYKMELINEGAVMTGVWTGCVQTTFSAAYLTLPLQMVYRFNDAIKFSAGTYFSWRFDGDFHGVVSDGHFRRGSSTGEKIVFDEDTKSPYTFKDYLSPISVGIQLGGSARVYKNLLFFADMKYGLNGIFKKNFKTLSFAMHPFYLGTGFAYRF</sequence>
<keyword evidence="1" id="KW-0732">Signal</keyword>
<dbReference type="Pfam" id="PF13568">
    <property type="entry name" value="OMP_b-brl_2"/>
    <property type="match status" value="1"/>
</dbReference>
<dbReference type="RefSeq" id="WP_411915823.1">
    <property type="nucleotide sequence ID" value="NZ_BAAFSF010000004.1"/>
</dbReference>
<evidence type="ECO:0000313" key="4">
    <source>
        <dbReference type="Proteomes" id="UP001628220"/>
    </source>
</evidence>
<organism evidence="3 4">
    <name type="scientific">Porphyromonas miyakawae</name>
    <dbReference type="NCBI Taxonomy" id="3137470"/>
    <lineage>
        <taxon>Bacteria</taxon>
        <taxon>Pseudomonadati</taxon>
        <taxon>Bacteroidota</taxon>
        <taxon>Bacteroidia</taxon>
        <taxon>Bacteroidales</taxon>
        <taxon>Porphyromonadaceae</taxon>
        <taxon>Porphyromonas</taxon>
    </lineage>
</organism>
<name>A0ABQ0E2X1_9PORP</name>
<evidence type="ECO:0000313" key="3">
    <source>
        <dbReference type="EMBL" id="GAB1252053.1"/>
    </source>
</evidence>
<dbReference type="InterPro" id="IPR025665">
    <property type="entry name" value="Beta-barrel_OMP_2"/>
</dbReference>
<proteinExistence type="predicted"/>
<evidence type="ECO:0000256" key="1">
    <source>
        <dbReference type="SAM" id="SignalP"/>
    </source>
</evidence>
<protein>
    <submittedName>
        <fullName evidence="3">Porin family protein</fullName>
    </submittedName>
</protein>
<comment type="caution">
    <text evidence="3">The sequence shown here is derived from an EMBL/GenBank/DDBJ whole genome shotgun (WGS) entry which is preliminary data.</text>
</comment>
<evidence type="ECO:0000259" key="2">
    <source>
        <dbReference type="Pfam" id="PF13568"/>
    </source>
</evidence>